<sequence length="82" mass="9210">MIHFNEELNEEHGVAIWSDAESALIVTSPPGQDYLWKNWFTPLHSLSECVALDMFTITAIAQRLIRELGPSVTPQLSLRMAA</sequence>
<name>A0A482ETP9_SALSP</name>
<keyword evidence="1" id="KW-0614">Plasmid</keyword>
<accession>A0A482ETP9</accession>
<proteinExistence type="predicted"/>
<dbReference type="EMBL" id="MK356558">
    <property type="protein sequence ID" value="QBM91510.1"/>
    <property type="molecule type" value="Genomic_DNA"/>
</dbReference>
<protein>
    <submittedName>
        <fullName evidence="1">Uncharacterized protein</fullName>
    </submittedName>
</protein>
<dbReference type="AlphaFoldDB" id="A0A482ETP9"/>
<evidence type="ECO:0000313" key="1">
    <source>
        <dbReference type="EMBL" id="QBM91510.1"/>
    </source>
</evidence>
<gene>
    <name evidence="1" type="ORF">NNIBIDOC_00181</name>
</gene>
<organism evidence="1">
    <name type="scientific">Salmonella sp</name>
    <dbReference type="NCBI Taxonomy" id="599"/>
    <lineage>
        <taxon>Bacteria</taxon>
        <taxon>Pseudomonadati</taxon>
        <taxon>Pseudomonadota</taxon>
        <taxon>Gammaproteobacteria</taxon>
        <taxon>Enterobacterales</taxon>
        <taxon>Enterobacteriaceae</taxon>
        <taxon>Salmonella</taxon>
    </lineage>
</organism>
<geneLocation type="plasmid" evidence="1">
    <name>pSa1423-160k</name>
</geneLocation>
<reference evidence="1" key="1">
    <citation type="submission" date="2019-01" db="EMBL/GenBank/DDBJ databases">
        <title>Salmonella strain 1423 plasmid sequences.</title>
        <authorList>
            <person name="Chen K."/>
            <person name="Chen S."/>
        </authorList>
    </citation>
    <scope>NUCLEOTIDE SEQUENCE</scope>
    <source>
        <strain evidence="1">Sa1423</strain>
        <plasmid evidence="1">pSa1423-160k</plasmid>
    </source>
</reference>